<reference evidence="7" key="1">
    <citation type="submission" date="2018-01" db="EMBL/GenBank/DDBJ databases">
        <authorList>
            <consortium name="Urmite Genomes"/>
        </authorList>
    </citation>
    <scope>NUCLEOTIDE SEQUENCE [LARGE SCALE GENOMIC DNA]</scope>
    <source>
        <strain evidence="7">AFP003</strain>
    </source>
</reference>
<evidence type="ECO:0000256" key="2">
    <source>
        <dbReference type="ARBA" id="ARBA00023125"/>
    </source>
</evidence>
<evidence type="ECO:0000256" key="5">
    <source>
        <dbReference type="SAM" id="MobiDB-lite"/>
    </source>
</evidence>
<feature type="region of interest" description="Disordered" evidence="5">
    <location>
        <begin position="1"/>
        <end position="22"/>
    </location>
</feature>
<keyword evidence="8" id="KW-1185">Reference proteome</keyword>
<dbReference type="EMBL" id="FXEG02000003">
    <property type="protein sequence ID" value="SOX54239.1"/>
    <property type="molecule type" value="Genomic_DNA"/>
</dbReference>
<evidence type="ECO:0000313" key="8">
    <source>
        <dbReference type="Proteomes" id="UP000236318"/>
    </source>
</evidence>
<dbReference type="PANTHER" id="PTHR30055:SF238">
    <property type="entry name" value="MYCOFACTOCIN BIOSYNTHESIS TRANSCRIPTIONAL REGULATOR MFTR-RELATED"/>
    <property type="match status" value="1"/>
</dbReference>
<dbReference type="SUPFAM" id="SSF46689">
    <property type="entry name" value="Homeodomain-like"/>
    <property type="match status" value="1"/>
</dbReference>
<dbReference type="Pfam" id="PF17754">
    <property type="entry name" value="TetR_C_14"/>
    <property type="match status" value="1"/>
</dbReference>
<feature type="DNA-binding region" description="H-T-H motif" evidence="4">
    <location>
        <begin position="44"/>
        <end position="63"/>
    </location>
</feature>
<dbReference type="Gene3D" id="1.10.357.10">
    <property type="entry name" value="Tetracycline Repressor, domain 2"/>
    <property type="match status" value="1"/>
</dbReference>
<dbReference type="GO" id="GO:0003700">
    <property type="term" value="F:DNA-binding transcription factor activity"/>
    <property type="evidence" value="ECO:0007669"/>
    <property type="project" value="TreeGrafter"/>
</dbReference>
<dbReference type="Proteomes" id="UP000236318">
    <property type="component" value="Unassembled WGS sequence"/>
</dbReference>
<evidence type="ECO:0000313" key="7">
    <source>
        <dbReference type="EMBL" id="SOX54239.1"/>
    </source>
</evidence>
<organism evidence="7 8">
    <name type="scientific">Mycobacterium ahvazicum</name>
    <dbReference type="NCBI Taxonomy" id="1964395"/>
    <lineage>
        <taxon>Bacteria</taxon>
        <taxon>Bacillati</taxon>
        <taxon>Actinomycetota</taxon>
        <taxon>Actinomycetes</taxon>
        <taxon>Mycobacteriales</taxon>
        <taxon>Mycobacteriaceae</taxon>
        <taxon>Mycobacterium</taxon>
        <taxon>Mycobacterium simiae complex</taxon>
    </lineage>
</organism>
<accession>A0A2K4YBU4</accession>
<evidence type="ECO:0000259" key="6">
    <source>
        <dbReference type="PROSITE" id="PS50977"/>
    </source>
</evidence>
<dbReference type="InterPro" id="IPR023772">
    <property type="entry name" value="DNA-bd_HTH_TetR-type_CS"/>
</dbReference>
<dbReference type="InterPro" id="IPR001647">
    <property type="entry name" value="HTH_TetR"/>
</dbReference>
<evidence type="ECO:0000256" key="1">
    <source>
        <dbReference type="ARBA" id="ARBA00023015"/>
    </source>
</evidence>
<dbReference type="GO" id="GO:0000976">
    <property type="term" value="F:transcription cis-regulatory region binding"/>
    <property type="evidence" value="ECO:0007669"/>
    <property type="project" value="TreeGrafter"/>
</dbReference>
<dbReference type="Gene3D" id="1.10.10.60">
    <property type="entry name" value="Homeodomain-like"/>
    <property type="match status" value="1"/>
</dbReference>
<dbReference type="InterPro" id="IPR050109">
    <property type="entry name" value="HTH-type_TetR-like_transc_reg"/>
</dbReference>
<dbReference type="PROSITE" id="PS50977">
    <property type="entry name" value="HTH_TETR_2"/>
    <property type="match status" value="1"/>
</dbReference>
<dbReference type="PANTHER" id="PTHR30055">
    <property type="entry name" value="HTH-TYPE TRANSCRIPTIONAL REGULATOR RUTR"/>
    <property type="match status" value="1"/>
</dbReference>
<feature type="domain" description="HTH tetR-type" evidence="6">
    <location>
        <begin position="21"/>
        <end position="81"/>
    </location>
</feature>
<evidence type="ECO:0000256" key="3">
    <source>
        <dbReference type="ARBA" id="ARBA00023163"/>
    </source>
</evidence>
<protein>
    <submittedName>
        <fullName evidence="7">TetR family transcriptional regulator</fullName>
    </submittedName>
</protein>
<gene>
    <name evidence="7" type="ORF">MAAFP003_2915</name>
</gene>
<dbReference type="PROSITE" id="PS01081">
    <property type="entry name" value="HTH_TETR_1"/>
    <property type="match status" value="1"/>
</dbReference>
<keyword evidence="3" id="KW-0804">Transcription</keyword>
<comment type="caution">
    <text evidence="7">The sequence shown here is derived from an EMBL/GenBank/DDBJ whole genome shotgun (WGS) entry which is preliminary data.</text>
</comment>
<keyword evidence="2 4" id="KW-0238">DNA-binding</keyword>
<dbReference type="InterPro" id="IPR041347">
    <property type="entry name" value="MftR_C"/>
</dbReference>
<dbReference type="InterPro" id="IPR009057">
    <property type="entry name" value="Homeodomain-like_sf"/>
</dbReference>
<sequence length="207" mass="22511">MVRYDRPDMTAPMNRHEQRRRSTHEALRQAALKSFARKGFANVTVTELAAEAGVTERTFFRHFPTKESVLFQDYESQLEWLAEALAQRPASESLFDAVLASVAAFPHDLEVVRQAATARAELISAERIAGHLRVVQSSFAAVLTDFVSKRNADAPDIELAAEVAGSALAAALVVAVEYWGRNGCTGDLGELVAASIDVVRSGLALLD</sequence>
<dbReference type="PRINTS" id="PR00455">
    <property type="entry name" value="HTHTETR"/>
</dbReference>
<dbReference type="AlphaFoldDB" id="A0A2K4YBU4"/>
<proteinExistence type="predicted"/>
<evidence type="ECO:0000256" key="4">
    <source>
        <dbReference type="PROSITE-ProRule" id="PRU00335"/>
    </source>
</evidence>
<keyword evidence="1" id="KW-0805">Transcription regulation</keyword>
<dbReference type="Pfam" id="PF00440">
    <property type="entry name" value="TetR_N"/>
    <property type="match status" value="1"/>
</dbReference>
<name>A0A2K4YBU4_9MYCO</name>